<dbReference type="HOGENOM" id="CLU_078144_1_0_9"/>
<dbReference type="GO" id="GO:0006777">
    <property type="term" value="P:Mo-molybdopterin cofactor biosynthetic process"/>
    <property type="evidence" value="ECO:0007669"/>
    <property type="project" value="UniProtKB-UniRule"/>
</dbReference>
<feature type="domain" description="MOSC" evidence="7">
    <location>
        <begin position="181"/>
        <end position="306"/>
    </location>
</feature>
<dbReference type="InterPro" id="IPR052716">
    <property type="entry name" value="MOSC_domain"/>
</dbReference>
<dbReference type="Proteomes" id="UP000001661">
    <property type="component" value="Chromosome"/>
</dbReference>
<dbReference type="RefSeq" id="WP_013279004.1">
    <property type="nucleotide sequence ID" value="NC_014378.1"/>
</dbReference>
<dbReference type="Gene3D" id="3.30.70.640">
    <property type="entry name" value="Molybdopterin cofactor biosynthesis C (MoaC) domain"/>
    <property type="match status" value="1"/>
</dbReference>
<comment type="similarity">
    <text evidence="6">Belongs to the MoaC family.</text>
</comment>
<proteinExistence type="inferred from homology"/>
<dbReference type="PANTHER" id="PTHR36930">
    <property type="entry name" value="METAL-SULFUR CLUSTER BIOSYNTHESIS PROTEINS YUAD-RELATED"/>
    <property type="match status" value="1"/>
</dbReference>
<dbReference type="InterPro" id="IPR011037">
    <property type="entry name" value="Pyrv_Knase-like_insert_dom_sf"/>
</dbReference>
<dbReference type="HAMAP" id="MF_01224_B">
    <property type="entry name" value="MoaC_B"/>
    <property type="match status" value="1"/>
</dbReference>
<dbReference type="STRING" id="574087.Acear_2071"/>
<comment type="function">
    <text evidence="6">Catalyzes the conversion of (8S)-3',8-cyclo-7,8-dihydroguanosine 5'-triphosphate to cyclic pyranopterin monophosphate (cPMP).</text>
</comment>
<dbReference type="UniPathway" id="UPA00344"/>
<dbReference type="PANTHER" id="PTHR36930:SF1">
    <property type="entry name" value="MOSC DOMAIN-CONTAINING PROTEIN"/>
    <property type="match status" value="1"/>
</dbReference>
<comment type="catalytic activity">
    <reaction evidence="1 6">
        <text>(8S)-3',8-cyclo-7,8-dihydroguanosine 5'-triphosphate = cyclic pyranopterin phosphate + diphosphate</text>
        <dbReference type="Rhea" id="RHEA:49580"/>
        <dbReference type="ChEBI" id="CHEBI:33019"/>
        <dbReference type="ChEBI" id="CHEBI:59648"/>
        <dbReference type="ChEBI" id="CHEBI:131766"/>
        <dbReference type="EC" id="4.6.1.17"/>
    </reaction>
</comment>
<dbReference type="InterPro" id="IPR023045">
    <property type="entry name" value="MoaC"/>
</dbReference>
<dbReference type="OrthoDB" id="9794429at2"/>
<evidence type="ECO:0000256" key="2">
    <source>
        <dbReference type="ARBA" id="ARBA00005046"/>
    </source>
</evidence>
<dbReference type="PROSITE" id="PS51340">
    <property type="entry name" value="MOSC"/>
    <property type="match status" value="1"/>
</dbReference>
<evidence type="ECO:0000313" key="9">
    <source>
        <dbReference type="Proteomes" id="UP000001661"/>
    </source>
</evidence>
<keyword evidence="9" id="KW-1185">Reference proteome</keyword>
<sequence>MTTEEKSFTHFNESGRAQMVDVSDKPVTSRKAVAEGRVYTSPETIERIESDGIEKGDVMGVAQIAGIMNAKRTSEIIPMCHPLNITGVDLDFEINNEENYIRIVAEVKISSQTGVEMEALTAVSTAALTIYDMCKAVDKAMEIGEIRLLKKSGGQSGNFRRGKMSEIVAVSVSESKGEQKENVDSAVLKENHGLTGDAHAGDWHRQVSLLAQESIDKMNNQGLDVTAGDFAENLTTKDIDLLELDLGTRIEIGGQAVLEITQHGKECHDRCAVYEQAGDCVMPREGIFAKVITGGEVKPGDKIEVLDND</sequence>
<dbReference type="NCBIfam" id="NF011069">
    <property type="entry name" value="PRK14499.1"/>
    <property type="match status" value="1"/>
</dbReference>
<keyword evidence="4 6" id="KW-0501">Molybdenum cofactor biosynthesis</keyword>
<dbReference type="eggNOG" id="COG2258">
    <property type="taxonomic scope" value="Bacteria"/>
</dbReference>
<feature type="active site" evidence="6">
    <location>
        <position position="132"/>
    </location>
</feature>
<accession>D9QT61</accession>
<comment type="pathway">
    <text evidence="2 6">Cofactor biosynthesis; molybdopterin biosynthesis.</text>
</comment>
<evidence type="ECO:0000256" key="5">
    <source>
        <dbReference type="ARBA" id="ARBA00023239"/>
    </source>
</evidence>
<dbReference type="SUPFAM" id="SSF55040">
    <property type="entry name" value="Molybdenum cofactor biosynthesis protein C, MoaC"/>
    <property type="match status" value="1"/>
</dbReference>
<feature type="binding site" evidence="6">
    <location>
        <begin position="79"/>
        <end position="81"/>
    </location>
    <ligand>
        <name>substrate</name>
    </ligand>
</feature>
<dbReference type="NCBIfam" id="NF006870">
    <property type="entry name" value="PRK09364.1"/>
    <property type="match status" value="1"/>
</dbReference>
<dbReference type="EMBL" id="CP002105">
    <property type="protein sequence ID" value="ADL13561.1"/>
    <property type="molecule type" value="Genomic_DNA"/>
</dbReference>
<dbReference type="GO" id="GO:0030170">
    <property type="term" value="F:pyridoxal phosphate binding"/>
    <property type="evidence" value="ECO:0007669"/>
    <property type="project" value="InterPro"/>
</dbReference>
<dbReference type="Pfam" id="PF01967">
    <property type="entry name" value="MoaC"/>
    <property type="match status" value="1"/>
</dbReference>
<dbReference type="InterPro" id="IPR036522">
    <property type="entry name" value="MoaC_sf"/>
</dbReference>
<gene>
    <name evidence="6" type="primary">moaC</name>
    <name evidence="8" type="ordered locus">Acear_2071</name>
</gene>
<name>D9QT61_ACEAZ</name>
<keyword evidence="5 6" id="KW-0456">Lyase</keyword>
<dbReference type="SUPFAM" id="SSF50800">
    <property type="entry name" value="PK beta-barrel domain-like"/>
    <property type="match status" value="1"/>
</dbReference>
<dbReference type="AlphaFoldDB" id="D9QT61"/>
<comment type="subunit">
    <text evidence="6">Homohexamer; trimer of dimers.</text>
</comment>
<dbReference type="EC" id="4.6.1.17" evidence="3 6"/>
<dbReference type="GO" id="GO:0030151">
    <property type="term" value="F:molybdenum ion binding"/>
    <property type="evidence" value="ECO:0007669"/>
    <property type="project" value="InterPro"/>
</dbReference>
<reference evidence="8 9" key="1">
    <citation type="journal article" date="2010" name="Stand. Genomic Sci.">
        <title>Complete genome sequence of Acetohalobium arabaticum type strain (Z-7288).</title>
        <authorList>
            <person name="Sikorski J."/>
            <person name="Lapidus A."/>
            <person name="Chertkov O."/>
            <person name="Lucas S."/>
            <person name="Copeland A."/>
            <person name="Glavina Del Rio T."/>
            <person name="Nolan M."/>
            <person name="Tice H."/>
            <person name="Cheng J.F."/>
            <person name="Han C."/>
            <person name="Brambilla E."/>
            <person name="Pitluck S."/>
            <person name="Liolios K."/>
            <person name="Ivanova N."/>
            <person name="Mavromatis K."/>
            <person name="Mikhailova N."/>
            <person name="Pati A."/>
            <person name="Bruce D."/>
            <person name="Detter C."/>
            <person name="Tapia R."/>
            <person name="Goodwin L."/>
            <person name="Chen A."/>
            <person name="Palaniappan K."/>
            <person name="Land M."/>
            <person name="Hauser L."/>
            <person name="Chang Y.J."/>
            <person name="Jeffries C.D."/>
            <person name="Rohde M."/>
            <person name="Goker M."/>
            <person name="Spring S."/>
            <person name="Woyke T."/>
            <person name="Bristow J."/>
            <person name="Eisen J.A."/>
            <person name="Markowitz V."/>
            <person name="Hugenholtz P."/>
            <person name="Kyrpides N.C."/>
            <person name="Klenk H.P."/>
        </authorList>
    </citation>
    <scope>NUCLEOTIDE SEQUENCE [LARGE SCALE GENOMIC DNA]</scope>
    <source>
        <strain evidence="9">ATCC 49924 / DSM 5501 / Z-7288</strain>
    </source>
</reference>
<dbReference type="InterPro" id="IPR047594">
    <property type="entry name" value="MoaC_bact/euk"/>
</dbReference>
<evidence type="ECO:0000259" key="7">
    <source>
        <dbReference type="PROSITE" id="PS51340"/>
    </source>
</evidence>
<evidence type="ECO:0000256" key="1">
    <source>
        <dbReference type="ARBA" id="ARBA00001637"/>
    </source>
</evidence>
<dbReference type="CDD" id="cd01420">
    <property type="entry name" value="MoaC_PE"/>
    <property type="match status" value="1"/>
</dbReference>
<dbReference type="eggNOG" id="COG0315">
    <property type="taxonomic scope" value="Bacteria"/>
</dbReference>
<dbReference type="InterPro" id="IPR005302">
    <property type="entry name" value="MoCF_Sase_C"/>
</dbReference>
<dbReference type="InterPro" id="IPR002820">
    <property type="entry name" value="Mopterin_CF_biosynth-C_dom"/>
</dbReference>
<evidence type="ECO:0000313" key="8">
    <source>
        <dbReference type="EMBL" id="ADL13561.1"/>
    </source>
</evidence>
<dbReference type="GO" id="GO:0061799">
    <property type="term" value="F:cyclic pyranopterin monophosphate synthase activity"/>
    <property type="evidence" value="ECO:0007669"/>
    <property type="project" value="UniProtKB-UniRule"/>
</dbReference>
<dbReference type="Gene3D" id="2.40.33.20">
    <property type="entry name" value="PK beta-barrel domain-like"/>
    <property type="match status" value="1"/>
</dbReference>
<organism evidence="8 9">
    <name type="scientific">Acetohalobium arabaticum (strain ATCC 49924 / DSM 5501 / Z-7288)</name>
    <dbReference type="NCBI Taxonomy" id="574087"/>
    <lineage>
        <taxon>Bacteria</taxon>
        <taxon>Bacillati</taxon>
        <taxon>Bacillota</taxon>
        <taxon>Clostridia</taxon>
        <taxon>Halanaerobiales</taxon>
        <taxon>Halobacteroidaceae</taxon>
        <taxon>Acetohalobium</taxon>
    </lineage>
</organism>
<dbReference type="Pfam" id="PF03473">
    <property type="entry name" value="MOSC"/>
    <property type="match status" value="1"/>
</dbReference>
<protein>
    <recommendedName>
        <fullName evidence="3 6">Cyclic pyranopterin monophosphate synthase</fullName>
        <ecNumber evidence="3 6">4.6.1.17</ecNumber>
    </recommendedName>
    <alternativeName>
        <fullName evidence="6">Molybdenum cofactor biosynthesis protein C</fullName>
    </alternativeName>
</protein>
<dbReference type="KEGG" id="aar:Acear_2071"/>
<evidence type="ECO:0000256" key="6">
    <source>
        <dbReference type="HAMAP-Rule" id="MF_01224"/>
    </source>
</evidence>
<dbReference type="NCBIfam" id="TIGR00581">
    <property type="entry name" value="moaC"/>
    <property type="match status" value="1"/>
</dbReference>
<evidence type="ECO:0000256" key="4">
    <source>
        <dbReference type="ARBA" id="ARBA00023150"/>
    </source>
</evidence>
<feature type="binding site" evidence="6">
    <location>
        <begin position="117"/>
        <end position="118"/>
    </location>
    <ligand>
        <name>substrate</name>
    </ligand>
</feature>
<evidence type="ECO:0000256" key="3">
    <source>
        <dbReference type="ARBA" id="ARBA00012575"/>
    </source>
</evidence>